<dbReference type="EMBL" id="AGJK01000198">
    <property type="protein sequence ID" value="EHP90249.1"/>
    <property type="molecule type" value="Genomic_DNA"/>
</dbReference>
<gene>
    <name evidence="2" type="ORF">MetexDRAFT_4870</name>
</gene>
<evidence type="ECO:0000256" key="1">
    <source>
        <dbReference type="SAM" id="MobiDB-lite"/>
    </source>
</evidence>
<dbReference type="Proteomes" id="UP000004382">
    <property type="component" value="Unassembled WGS sequence"/>
</dbReference>
<proteinExistence type="predicted"/>
<evidence type="ECO:0000313" key="2">
    <source>
        <dbReference type="EMBL" id="EHP90249.1"/>
    </source>
</evidence>
<accession>H1KQF7</accession>
<comment type="caution">
    <text evidence="2">The sequence shown here is derived from an EMBL/GenBank/DDBJ whole genome shotgun (WGS) entry which is preliminary data.</text>
</comment>
<feature type="region of interest" description="Disordered" evidence="1">
    <location>
        <begin position="1"/>
        <end position="32"/>
    </location>
</feature>
<evidence type="ECO:0000313" key="3">
    <source>
        <dbReference type="Proteomes" id="UP000004382"/>
    </source>
</evidence>
<reference evidence="2 3" key="1">
    <citation type="submission" date="2011-09" db="EMBL/GenBank/DDBJ databases">
        <title>The draft genome of Methylobacterium extorquens DSM 13060.</title>
        <authorList>
            <consortium name="US DOE Joint Genome Institute (JGI-PGF)"/>
            <person name="Lucas S."/>
            <person name="Han J."/>
            <person name="Lapidus A."/>
            <person name="Cheng J.-F."/>
            <person name="Goodwin L."/>
            <person name="Pitluck S."/>
            <person name="Peters L."/>
            <person name="Land M.L."/>
            <person name="Hauser L."/>
            <person name="Koskimaki J."/>
            <person name="Halonen O."/>
            <person name="Pirttila A."/>
            <person name="Frank C."/>
            <person name="Woyke T.J."/>
        </authorList>
    </citation>
    <scope>NUCLEOTIDE SEQUENCE [LARGE SCALE GENOMIC DNA]</scope>
    <source>
        <strain evidence="2 3">DSM 13060</strain>
    </source>
</reference>
<feature type="compositionally biased region" description="Low complexity" evidence="1">
    <location>
        <begin position="12"/>
        <end position="32"/>
    </location>
</feature>
<protein>
    <submittedName>
        <fullName evidence="2">Uncharacterized protein</fullName>
    </submittedName>
</protein>
<feature type="compositionally biased region" description="Basic and acidic residues" evidence="1">
    <location>
        <begin position="1"/>
        <end position="10"/>
    </location>
</feature>
<organism evidence="2 3">
    <name type="scientific">Methylorubrum extorquens DSM 13060</name>
    <dbReference type="NCBI Taxonomy" id="882800"/>
    <lineage>
        <taxon>Bacteria</taxon>
        <taxon>Pseudomonadati</taxon>
        <taxon>Pseudomonadota</taxon>
        <taxon>Alphaproteobacteria</taxon>
        <taxon>Hyphomicrobiales</taxon>
        <taxon>Methylobacteriaceae</taxon>
        <taxon>Methylorubrum</taxon>
    </lineage>
</organism>
<dbReference type="AlphaFoldDB" id="H1KQF7"/>
<name>H1KQF7_METEX</name>
<sequence length="32" mass="3382">MWDYGIRDPLEGDGAPVPAAEAEDVAPVNRAV</sequence>